<dbReference type="NCBIfam" id="NF002636">
    <property type="entry name" value="PRK02304.1-5"/>
    <property type="match status" value="1"/>
</dbReference>
<evidence type="ECO:0000256" key="6">
    <source>
        <dbReference type="ARBA" id="ARBA00011738"/>
    </source>
</evidence>
<comment type="pathway">
    <text evidence="4">Purine metabolism; AMP biosynthesis via salvage pathway; AMP from adenine: step 1/1.</text>
</comment>
<keyword evidence="10" id="KW-0328">Glycosyltransferase</keyword>
<evidence type="ECO:0000256" key="3">
    <source>
        <dbReference type="ARBA" id="ARBA00004496"/>
    </source>
</evidence>
<dbReference type="InterPro" id="IPR000836">
    <property type="entry name" value="PRTase_dom"/>
</dbReference>
<evidence type="ECO:0000256" key="12">
    <source>
        <dbReference type="ARBA" id="ARBA00022726"/>
    </source>
</evidence>
<dbReference type="GO" id="GO:0006166">
    <property type="term" value="P:purine ribonucleoside salvage"/>
    <property type="evidence" value="ECO:0007669"/>
    <property type="project" value="UniProtKB-KW"/>
</dbReference>
<sequence length="203" mass="22565">MSRSDNENLDIIRSSLKLCPNFPKKGITFIDVFGIFANPTAHRALIDVILNRIKKSNTKIEAIAGLEARGFIFGPQIALELQVPFLPVRKHGKLPGKVSAIDYDLEYGKDTIEMQMNILQPGTKILLLDDLLATGEKLILFFKGTLGAAQKLCVQLGYEVVETLVIIELIGFNGRKKLKDVDHFTTLFQFAEADLEAIAAKHE</sequence>
<dbReference type="HAMAP" id="MF_00004">
    <property type="entry name" value="Aden_phosphoribosyltr"/>
    <property type="match status" value="1"/>
</dbReference>
<comment type="similarity">
    <text evidence="5">Belongs to the purine/pyrimidine phosphoribosyltransferase family.</text>
</comment>
<dbReference type="GO" id="GO:0005737">
    <property type="term" value="C:cytoplasm"/>
    <property type="evidence" value="ECO:0007669"/>
    <property type="project" value="UniProtKB-SubCell"/>
</dbReference>
<evidence type="ECO:0000256" key="10">
    <source>
        <dbReference type="ARBA" id="ARBA00022676"/>
    </source>
</evidence>
<keyword evidence="12" id="KW-0660">Purine salvage</keyword>
<dbReference type="GO" id="GO:0002055">
    <property type="term" value="F:adenine binding"/>
    <property type="evidence" value="ECO:0007669"/>
    <property type="project" value="TreeGrafter"/>
</dbReference>
<accession>A0A813U049</accession>
<dbReference type="EMBL" id="CAJNOO010000001">
    <property type="protein sequence ID" value="CAF0729724.1"/>
    <property type="molecule type" value="Genomic_DNA"/>
</dbReference>
<dbReference type="FunFam" id="3.40.50.2020:FF:000004">
    <property type="entry name" value="Adenine phosphoribosyltransferase"/>
    <property type="match status" value="1"/>
</dbReference>
<proteinExistence type="inferred from homology"/>
<dbReference type="CDD" id="cd06223">
    <property type="entry name" value="PRTases_typeI"/>
    <property type="match status" value="1"/>
</dbReference>
<organism evidence="15 16">
    <name type="scientific">Rotaria sordida</name>
    <dbReference type="NCBI Taxonomy" id="392033"/>
    <lineage>
        <taxon>Eukaryota</taxon>
        <taxon>Metazoa</taxon>
        <taxon>Spiralia</taxon>
        <taxon>Gnathifera</taxon>
        <taxon>Rotifera</taxon>
        <taxon>Eurotatoria</taxon>
        <taxon>Bdelloidea</taxon>
        <taxon>Philodinida</taxon>
        <taxon>Philodinidae</taxon>
        <taxon>Rotaria</taxon>
    </lineage>
</organism>
<evidence type="ECO:0000256" key="1">
    <source>
        <dbReference type="ARBA" id="ARBA00000868"/>
    </source>
</evidence>
<dbReference type="InterPro" id="IPR005764">
    <property type="entry name" value="Ade_phspho_trans"/>
</dbReference>
<comment type="function">
    <text evidence="2">Catalyzes a salvage reaction resulting in the formation of AMP, that is energically less costly than de novo synthesis.</text>
</comment>
<evidence type="ECO:0000256" key="9">
    <source>
        <dbReference type="ARBA" id="ARBA00022490"/>
    </source>
</evidence>
<comment type="catalytic activity">
    <reaction evidence="1">
        <text>AMP + diphosphate = 5-phospho-alpha-D-ribose 1-diphosphate + adenine</text>
        <dbReference type="Rhea" id="RHEA:16609"/>
        <dbReference type="ChEBI" id="CHEBI:16708"/>
        <dbReference type="ChEBI" id="CHEBI:33019"/>
        <dbReference type="ChEBI" id="CHEBI:58017"/>
        <dbReference type="ChEBI" id="CHEBI:456215"/>
        <dbReference type="EC" id="2.4.2.7"/>
    </reaction>
</comment>
<dbReference type="Proteomes" id="UP000663889">
    <property type="component" value="Unassembled WGS sequence"/>
</dbReference>
<evidence type="ECO:0000256" key="11">
    <source>
        <dbReference type="ARBA" id="ARBA00022679"/>
    </source>
</evidence>
<dbReference type="EC" id="2.4.2.7" evidence="7"/>
<dbReference type="Gene3D" id="3.40.50.2020">
    <property type="match status" value="1"/>
</dbReference>
<dbReference type="InterPro" id="IPR050054">
    <property type="entry name" value="UPRTase/APRTase"/>
</dbReference>
<keyword evidence="11" id="KW-0808">Transferase</keyword>
<name>A0A813U049_9BILA</name>
<dbReference type="PANTHER" id="PTHR32315">
    <property type="entry name" value="ADENINE PHOSPHORIBOSYLTRANSFERASE"/>
    <property type="match status" value="1"/>
</dbReference>
<dbReference type="Pfam" id="PF00156">
    <property type="entry name" value="Pribosyltran"/>
    <property type="match status" value="1"/>
</dbReference>
<evidence type="ECO:0000256" key="7">
    <source>
        <dbReference type="ARBA" id="ARBA00011893"/>
    </source>
</evidence>
<dbReference type="EMBL" id="CAJNOU010000032">
    <property type="protein sequence ID" value="CAF0820865.1"/>
    <property type="molecule type" value="Genomic_DNA"/>
</dbReference>
<dbReference type="GO" id="GO:0016208">
    <property type="term" value="F:AMP binding"/>
    <property type="evidence" value="ECO:0007669"/>
    <property type="project" value="TreeGrafter"/>
</dbReference>
<evidence type="ECO:0000259" key="13">
    <source>
        <dbReference type="Pfam" id="PF00156"/>
    </source>
</evidence>
<dbReference type="UniPathway" id="UPA00588">
    <property type="reaction ID" value="UER00646"/>
</dbReference>
<dbReference type="GO" id="GO:0044209">
    <property type="term" value="P:AMP salvage"/>
    <property type="evidence" value="ECO:0007669"/>
    <property type="project" value="UniProtKB-UniPathway"/>
</dbReference>
<evidence type="ECO:0000313" key="16">
    <source>
        <dbReference type="Proteomes" id="UP000663889"/>
    </source>
</evidence>
<comment type="subunit">
    <text evidence="6">Homodimer.</text>
</comment>
<dbReference type="GO" id="GO:0003999">
    <property type="term" value="F:adenine phosphoribosyltransferase activity"/>
    <property type="evidence" value="ECO:0007669"/>
    <property type="project" value="UniProtKB-EC"/>
</dbReference>
<evidence type="ECO:0000256" key="5">
    <source>
        <dbReference type="ARBA" id="ARBA00008391"/>
    </source>
</evidence>
<dbReference type="GO" id="GO:0006168">
    <property type="term" value="P:adenine salvage"/>
    <property type="evidence" value="ECO:0007669"/>
    <property type="project" value="InterPro"/>
</dbReference>
<dbReference type="PANTHER" id="PTHR32315:SF3">
    <property type="entry name" value="ADENINE PHOSPHORIBOSYLTRANSFERASE"/>
    <property type="match status" value="1"/>
</dbReference>
<dbReference type="InterPro" id="IPR029057">
    <property type="entry name" value="PRTase-like"/>
</dbReference>
<evidence type="ECO:0000313" key="14">
    <source>
        <dbReference type="EMBL" id="CAF0729724.1"/>
    </source>
</evidence>
<gene>
    <name evidence="14" type="ORF">RFH988_LOCUS11</name>
    <name evidence="15" type="ORF">SEV965_LOCUS1610</name>
</gene>
<dbReference type="OrthoDB" id="363185at2759"/>
<reference evidence="15" key="1">
    <citation type="submission" date="2021-02" db="EMBL/GenBank/DDBJ databases">
        <authorList>
            <person name="Nowell W R."/>
        </authorList>
    </citation>
    <scope>NUCLEOTIDE SEQUENCE</scope>
</reference>
<feature type="domain" description="Phosphoribosyltransferase" evidence="13">
    <location>
        <begin position="36"/>
        <end position="141"/>
    </location>
</feature>
<evidence type="ECO:0000313" key="15">
    <source>
        <dbReference type="EMBL" id="CAF0820865.1"/>
    </source>
</evidence>
<keyword evidence="9" id="KW-0963">Cytoplasm</keyword>
<dbReference type="AlphaFoldDB" id="A0A813U049"/>
<evidence type="ECO:0000256" key="2">
    <source>
        <dbReference type="ARBA" id="ARBA00003968"/>
    </source>
</evidence>
<protein>
    <recommendedName>
        <fullName evidence="8">Adenine phosphoribosyltransferase</fullName>
        <ecNumber evidence="7">2.4.2.7</ecNumber>
    </recommendedName>
</protein>
<evidence type="ECO:0000256" key="8">
    <source>
        <dbReference type="ARBA" id="ARBA00017366"/>
    </source>
</evidence>
<dbReference type="Proteomes" id="UP000663882">
    <property type="component" value="Unassembled WGS sequence"/>
</dbReference>
<comment type="subcellular location">
    <subcellularLocation>
        <location evidence="3">Cytoplasm</location>
    </subcellularLocation>
</comment>
<dbReference type="SUPFAM" id="SSF53271">
    <property type="entry name" value="PRTase-like"/>
    <property type="match status" value="1"/>
</dbReference>
<evidence type="ECO:0000256" key="4">
    <source>
        <dbReference type="ARBA" id="ARBA00004659"/>
    </source>
</evidence>
<comment type="caution">
    <text evidence="15">The sequence shown here is derived from an EMBL/GenBank/DDBJ whole genome shotgun (WGS) entry which is preliminary data.</text>
</comment>